<dbReference type="HOGENOM" id="CLU_2184121_0_0_1"/>
<organism evidence="3">
    <name type="scientific">Fusarium oxysporum Fo47</name>
    <dbReference type="NCBI Taxonomy" id="660027"/>
    <lineage>
        <taxon>Eukaryota</taxon>
        <taxon>Fungi</taxon>
        <taxon>Dikarya</taxon>
        <taxon>Ascomycota</taxon>
        <taxon>Pezizomycotina</taxon>
        <taxon>Sordariomycetes</taxon>
        <taxon>Hypocreomycetidae</taxon>
        <taxon>Hypocreales</taxon>
        <taxon>Nectriaceae</taxon>
        <taxon>Fusarium</taxon>
        <taxon>Fusarium oxysporum species complex</taxon>
    </lineage>
</organism>
<evidence type="ECO:0000256" key="2">
    <source>
        <dbReference type="SAM" id="Phobius"/>
    </source>
</evidence>
<keyword evidence="2" id="KW-0472">Membrane</keyword>
<feature type="transmembrane region" description="Helical" evidence="2">
    <location>
        <begin position="34"/>
        <end position="53"/>
    </location>
</feature>
<proteinExistence type="predicted"/>
<keyword evidence="2" id="KW-1133">Transmembrane helix</keyword>
<sequence>MAGNQSFRNPSPRSSGQPATSNANVSPLLMRGRISVLKGMFLFFGGFYFLYFFEKKEEEKRERKRRKEWRKEDKKKNSRTCAEASALNGQAMILNGLTLKATYEDHSGA</sequence>
<reference evidence="3" key="1">
    <citation type="submission" date="2011-06" db="EMBL/GenBank/DDBJ databases">
        <title>The Genome Sequence of Fusarium oxysporum Fo47.</title>
        <authorList>
            <consortium name="The Broad Institute Genome Sequencing Platform"/>
            <person name="Ma L.-J."/>
            <person name="Gale L.R."/>
            <person name="Schwartz D.C."/>
            <person name="Zhou S."/>
            <person name="Corby-Kistler H."/>
            <person name="Young S.K."/>
            <person name="Zeng Q."/>
            <person name="Gargeya S."/>
            <person name="Fitzgerald M."/>
            <person name="Haas B."/>
            <person name="Abouelleil A."/>
            <person name="Alvarado L."/>
            <person name="Arachchi H.M."/>
            <person name="Berlin A."/>
            <person name="Brown A."/>
            <person name="Chapman S.B."/>
            <person name="Chen Z."/>
            <person name="Dunbar C."/>
            <person name="Freedman E."/>
            <person name="Gearin G."/>
            <person name="Gellesch M."/>
            <person name="Goldberg J."/>
            <person name="Griggs A."/>
            <person name="Gujja S."/>
            <person name="Heiman D."/>
            <person name="Howarth C."/>
            <person name="Larson L."/>
            <person name="Lui A."/>
            <person name="MacDonald P.J.P."/>
            <person name="Mehta T."/>
            <person name="Montmayeur A."/>
            <person name="Murphy C."/>
            <person name="Neiman D."/>
            <person name="Pearson M."/>
            <person name="Priest M."/>
            <person name="Roberts A."/>
            <person name="Saif S."/>
            <person name="Shea T."/>
            <person name="Shenoy N."/>
            <person name="Sisk P."/>
            <person name="Stolte C."/>
            <person name="Sykes S."/>
            <person name="Wortman J."/>
            <person name="Nusbaum C."/>
            <person name="Birren B."/>
        </authorList>
    </citation>
    <scope>NUCLEOTIDE SEQUENCE [LARGE SCALE GENOMIC DNA]</scope>
    <source>
        <strain evidence="3">Fo47</strain>
    </source>
</reference>
<evidence type="ECO:0000313" key="3">
    <source>
        <dbReference type="EMBL" id="EWZ28440.1"/>
    </source>
</evidence>
<protein>
    <submittedName>
        <fullName evidence="3">Uncharacterized protein</fullName>
    </submittedName>
</protein>
<feature type="region of interest" description="Disordered" evidence="1">
    <location>
        <begin position="1"/>
        <end position="24"/>
    </location>
</feature>
<feature type="region of interest" description="Disordered" evidence="1">
    <location>
        <begin position="57"/>
        <end position="82"/>
    </location>
</feature>
<dbReference type="EMBL" id="JH717924">
    <property type="protein sequence ID" value="EWZ28440.1"/>
    <property type="molecule type" value="Genomic_DNA"/>
</dbReference>
<keyword evidence="2" id="KW-0812">Transmembrane</keyword>
<evidence type="ECO:0000256" key="1">
    <source>
        <dbReference type="SAM" id="MobiDB-lite"/>
    </source>
</evidence>
<accession>W9JFH8</accession>
<name>W9JFH8_FUSOX</name>
<reference evidence="3" key="2">
    <citation type="submission" date="2012-06" db="EMBL/GenBank/DDBJ databases">
        <title>Annotation of the Genome Sequence of Fusarium oxysporum Fo47.</title>
        <authorList>
            <consortium name="The Broad Institute Genomics Platform"/>
            <person name="Ma L.-J."/>
            <person name="Corby-Kistler H."/>
            <person name="Broz K."/>
            <person name="Gale L.R."/>
            <person name="Jonkers W."/>
            <person name="O'Donnell K."/>
            <person name="Ploetz R."/>
            <person name="Steinberg C."/>
            <person name="Schwartz D.C."/>
            <person name="VanEtten H."/>
            <person name="Zhou S."/>
            <person name="Young S.K."/>
            <person name="Zeng Q."/>
            <person name="Gargeya S."/>
            <person name="Fitzgerald M."/>
            <person name="Abouelleil A."/>
            <person name="Alvarado L."/>
            <person name="Chapman S.B."/>
            <person name="Gainer-Dewar J."/>
            <person name="Goldberg J."/>
            <person name="Griggs A."/>
            <person name="Gujja S."/>
            <person name="Hansen M."/>
            <person name="Howarth C."/>
            <person name="Imamovic A."/>
            <person name="Ireland A."/>
            <person name="Larimer J."/>
            <person name="McCowan C."/>
            <person name="Murphy C."/>
            <person name="Pearson M."/>
            <person name="Poon T.W."/>
            <person name="Priest M."/>
            <person name="Roberts A."/>
            <person name="Saif S."/>
            <person name="Shea T."/>
            <person name="Sykes S."/>
            <person name="Wortman J."/>
            <person name="Nusbaum C."/>
            <person name="Birren B."/>
        </authorList>
    </citation>
    <scope>NUCLEOTIDE SEQUENCE</scope>
    <source>
        <strain evidence="3">Fo47</strain>
    </source>
</reference>
<dbReference type="VEuPathDB" id="FungiDB:FOZG_17833"/>
<dbReference type="AlphaFoldDB" id="W9JFH8"/>
<dbReference type="Proteomes" id="UP000030766">
    <property type="component" value="Unassembled WGS sequence"/>
</dbReference>
<gene>
    <name evidence="3" type="ORF">FOZG_17833</name>
</gene>